<gene>
    <name evidence="2" type="ORF">GJ688_19350</name>
</gene>
<dbReference type="EMBL" id="WNKU01000067">
    <property type="protein sequence ID" value="MTV51057.1"/>
    <property type="molecule type" value="Genomic_DNA"/>
</dbReference>
<protein>
    <submittedName>
        <fullName evidence="2">Uncharacterized protein</fullName>
    </submittedName>
</protein>
<accession>A0A6I3SSY8</accession>
<name>A0A6I3SSY8_HELMO</name>
<evidence type="ECO:0000313" key="3">
    <source>
        <dbReference type="Proteomes" id="UP000430670"/>
    </source>
</evidence>
<comment type="caution">
    <text evidence="2">The sequence shown here is derived from an EMBL/GenBank/DDBJ whole genome shotgun (WGS) entry which is preliminary data.</text>
</comment>
<sequence>MEKRDVSAKPGEDSWVEDGIIHVGETIVNYNFKMQPKKTATQESGESSGGDSDGDDESCQ</sequence>
<proteinExistence type="predicted"/>
<organism evidence="2 3">
    <name type="scientific">Heliobacterium mobile</name>
    <name type="common">Heliobacillus mobilis</name>
    <dbReference type="NCBI Taxonomy" id="28064"/>
    <lineage>
        <taxon>Bacteria</taxon>
        <taxon>Bacillati</taxon>
        <taxon>Bacillota</taxon>
        <taxon>Clostridia</taxon>
        <taxon>Eubacteriales</taxon>
        <taxon>Heliobacteriaceae</taxon>
        <taxon>Heliobacterium</taxon>
    </lineage>
</organism>
<reference evidence="2 3" key="1">
    <citation type="submission" date="2019-11" db="EMBL/GenBank/DDBJ databases">
        <title>Whole-genome sequence of a the green, strictly anaerobic photosynthetic bacterium Heliobacillus mobilis DSM 6151.</title>
        <authorList>
            <person name="Kyndt J.A."/>
            <person name="Meyer T.E."/>
        </authorList>
    </citation>
    <scope>NUCLEOTIDE SEQUENCE [LARGE SCALE GENOMIC DNA]</scope>
    <source>
        <strain evidence="2 3">DSM 6151</strain>
    </source>
</reference>
<evidence type="ECO:0000256" key="1">
    <source>
        <dbReference type="SAM" id="MobiDB-lite"/>
    </source>
</evidence>
<evidence type="ECO:0000313" key="2">
    <source>
        <dbReference type="EMBL" id="MTV51057.1"/>
    </source>
</evidence>
<keyword evidence="3" id="KW-1185">Reference proteome</keyword>
<dbReference type="AlphaFoldDB" id="A0A6I3SSY8"/>
<feature type="region of interest" description="Disordered" evidence="1">
    <location>
        <begin position="36"/>
        <end position="60"/>
    </location>
</feature>
<dbReference type="Proteomes" id="UP000430670">
    <property type="component" value="Unassembled WGS sequence"/>
</dbReference>
<dbReference type="RefSeq" id="WP_155478136.1">
    <property type="nucleotide sequence ID" value="NZ_WNKU01000067.1"/>
</dbReference>